<evidence type="ECO:0000256" key="4">
    <source>
        <dbReference type="ARBA" id="ARBA00023163"/>
    </source>
</evidence>
<evidence type="ECO:0000256" key="6">
    <source>
        <dbReference type="SAM" id="MobiDB-lite"/>
    </source>
</evidence>
<keyword evidence="3" id="KW-0238">DNA-binding</keyword>
<feature type="region of interest" description="Disordered" evidence="6">
    <location>
        <begin position="246"/>
        <end position="311"/>
    </location>
</feature>
<dbReference type="GO" id="GO:0000981">
    <property type="term" value="F:DNA-binding transcription factor activity, RNA polymerase II-specific"/>
    <property type="evidence" value="ECO:0007669"/>
    <property type="project" value="TreeGrafter"/>
</dbReference>
<name>A0A093IDY3_DRYPU</name>
<dbReference type="GO" id="GO:0003007">
    <property type="term" value="P:heart morphogenesis"/>
    <property type="evidence" value="ECO:0007669"/>
    <property type="project" value="TreeGrafter"/>
</dbReference>
<feature type="region of interest" description="Disordered" evidence="6">
    <location>
        <begin position="1"/>
        <end position="46"/>
    </location>
</feature>
<sequence>SGSTALLRDLDATIQNPSSEPPRTSLCHPRSRQPEAGGRWGGRAEPGQCGVLGVPRQSASEREKLRMRRLAQALLRLRHYLPPTLAPAGQSLTKIETLRLATRYIAHLSALLGLSEEVLARRRGTLPRHCPLCPQGLGCCQGPTAGSPPELHEVPGVGMGSWGSPHSVPAAGKPPEVLGVPDIGIETWGSSHYIPMTGNPLELHHLPSSISGSWASPLPLRAVTLPAPSQRGTMAMGTWTTSSCCLEPAAPSEPPQAGLTDTGPPRTPACGSRLAEPHQVPTFPPPVSAPRGTAPHAPLILPSCTPARHWG</sequence>
<keyword evidence="5" id="KW-0539">Nucleus</keyword>
<evidence type="ECO:0000256" key="3">
    <source>
        <dbReference type="ARBA" id="ARBA00023125"/>
    </source>
</evidence>
<dbReference type="EMBL" id="KL215505">
    <property type="protein sequence ID" value="KFV64941.1"/>
    <property type="molecule type" value="Genomic_DNA"/>
</dbReference>
<dbReference type="GO" id="GO:0046983">
    <property type="term" value="F:protein dimerization activity"/>
    <property type="evidence" value="ECO:0007669"/>
    <property type="project" value="InterPro"/>
</dbReference>
<dbReference type="GO" id="GO:0032525">
    <property type="term" value="P:somite rostral/caudal axis specification"/>
    <property type="evidence" value="ECO:0007669"/>
    <property type="project" value="TreeGrafter"/>
</dbReference>
<dbReference type="Gene3D" id="4.10.280.10">
    <property type="entry name" value="Helix-loop-helix DNA-binding domain"/>
    <property type="match status" value="1"/>
</dbReference>
<evidence type="ECO:0000256" key="5">
    <source>
        <dbReference type="ARBA" id="ARBA00023242"/>
    </source>
</evidence>
<evidence type="ECO:0000259" key="7">
    <source>
        <dbReference type="PROSITE" id="PS50888"/>
    </source>
</evidence>
<feature type="compositionally biased region" description="Polar residues" evidence="6">
    <location>
        <begin position="13"/>
        <end position="22"/>
    </location>
</feature>
<keyword evidence="2" id="KW-0805">Transcription regulation</keyword>
<evidence type="ECO:0000256" key="1">
    <source>
        <dbReference type="ARBA" id="ARBA00022473"/>
    </source>
</evidence>
<dbReference type="InterPro" id="IPR011598">
    <property type="entry name" value="bHLH_dom"/>
</dbReference>
<keyword evidence="9" id="KW-1185">Reference proteome</keyword>
<proteinExistence type="predicted"/>
<evidence type="ECO:0000313" key="9">
    <source>
        <dbReference type="Proteomes" id="UP000053875"/>
    </source>
</evidence>
<dbReference type="Pfam" id="PF00010">
    <property type="entry name" value="HLH"/>
    <property type="match status" value="1"/>
</dbReference>
<accession>A0A093IDY3</accession>
<gene>
    <name evidence="8" type="ORF">N307_09620</name>
</gene>
<dbReference type="FunFam" id="4.10.280.10:FF:000150">
    <property type="entry name" value="Mesoderm posterior protein 1"/>
    <property type="match status" value="1"/>
</dbReference>
<dbReference type="PANTHER" id="PTHR20937">
    <property type="entry name" value="IP14615P"/>
    <property type="match status" value="1"/>
</dbReference>
<feature type="non-terminal residue" evidence="8">
    <location>
        <position position="1"/>
    </location>
</feature>
<dbReference type="SUPFAM" id="SSF47459">
    <property type="entry name" value="HLH, helix-loop-helix DNA-binding domain"/>
    <property type="match status" value="1"/>
</dbReference>
<keyword evidence="4" id="KW-0804">Transcription</keyword>
<evidence type="ECO:0000313" key="8">
    <source>
        <dbReference type="EMBL" id="KFV64941.1"/>
    </source>
</evidence>
<feature type="non-terminal residue" evidence="8">
    <location>
        <position position="311"/>
    </location>
</feature>
<organism evidence="8 9">
    <name type="scientific">Dryobates pubescens</name>
    <name type="common">Downy woodpecker</name>
    <name type="synonym">Picoides pubescens</name>
    <dbReference type="NCBI Taxonomy" id="118200"/>
    <lineage>
        <taxon>Eukaryota</taxon>
        <taxon>Metazoa</taxon>
        <taxon>Chordata</taxon>
        <taxon>Craniata</taxon>
        <taxon>Vertebrata</taxon>
        <taxon>Euteleostomi</taxon>
        <taxon>Archelosauria</taxon>
        <taxon>Archosauria</taxon>
        <taxon>Dinosauria</taxon>
        <taxon>Saurischia</taxon>
        <taxon>Theropoda</taxon>
        <taxon>Coelurosauria</taxon>
        <taxon>Aves</taxon>
        <taxon>Neognathae</taxon>
        <taxon>Neoaves</taxon>
        <taxon>Telluraves</taxon>
        <taxon>Coraciimorphae</taxon>
        <taxon>Piciformes</taxon>
        <taxon>Picidae</taxon>
        <taxon>Dryobates</taxon>
    </lineage>
</organism>
<dbReference type="GO" id="GO:0005634">
    <property type="term" value="C:nucleus"/>
    <property type="evidence" value="ECO:0007669"/>
    <property type="project" value="TreeGrafter"/>
</dbReference>
<dbReference type="GO" id="GO:0001707">
    <property type="term" value="P:mesoderm formation"/>
    <property type="evidence" value="ECO:0007669"/>
    <property type="project" value="TreeGrafter"/>
</dbReference>
<dbReference type="PANTHER" id="PTHR20937:SF6">
    <property type="entry name" value="MESODERM POSTERIOR PROTEIN 1"/>
    <property type="match status" value="1"/>
</dbReference>
<dbReference type="InterPro" id="IPR036638">
    <property type="entry name" value="HLH_DNA-bd_sf"/>
</dbReference>
<protein>
    <submittedName>
        <fullName evidence="8">Mesoderm posterior protein 1</fullName>
    </submittedName>
</protein>
<feature type="domain" description="BHLH" evidence="7">
    <location>
        <begin position="54"/>
        <end position="108"/>
    </location>
</feature>
<dbReference type="PROSITE" id="PS50888">
    <property type="entry name" value="BHLH"/>
    <property type="match status" value="1"/>
</dbReference>
<dbReference type="GO" id="GO:0000978">
    <property type="term" value="F:RNA polymerase II cis-regulatory region sequence-specific DNA binding"/>
    <property type="evidence" value="ECO:0007669"/>
    <property type="project" value="TreeGrafter"/>
</dbReference>
<reference evidence="8 9" key="1">
    <citation type="submission" date="2014-04" db="EMBL/GenBank/DDBJ databases">
        <title>Genome evolution of avian class.</title>
        <authorList>
            <person name="Zhang G."/>
            <person name="Li C."/>
        </authorList>
    </citation>
    <scope>NUCLEOTIDE SEQUENCE [LARGE SCALE GENOMIC DNA]</scope>
    <source>
        <strain evidence="8">BGI_N307</strain>
    </source>
</reference>
<dbReference type="Proteomes" id="UP000053875">
    <property type="component" value="Unassembled WGS sequence"/>
</dbReference>
<dbReference type="STRING" id="118200.A0A093IDY3"/>
<dbReference type="InterPro" id="IPR040259">
    <property type="entry name" value="Mesogenin/MesP"/>
</dbReference>
<keyword evidence="1" id="KW-0217">Developmental protein</keyword>
<evidence type="ECO:0000256" key="2">
    <source>
        <dbReference type="ARBA" id="ARBA00023015"/>
    </source>
</evidence>
<dbReference type="SMART" id="SM00353">
    <property type="entry name" value="HLH"/>
    <property type="match status" value="1"/>
</dbReference>
<dbReference type="AlphaFoldDB" id="A0A093IDY3"/>